<comment type="caution">
    <text evidence="2">The sequence shown here is derived from an EMBL/GenBank/DDBJ whole genome shotgun (WGS) entry which is preliminary data.</text>
</comment>
<proteinExistence type="predicted"/>
<evidence type="ECO:0000256" key="1">
    <source>
        <dbReference type="ARBA" id="ARBA00023242"/>
    </source>
</evidence>
<dbReference type="PANTHER" id="PTHR37540">
    <property type="entry name" value="TRANSCRIPTION FACTOR (ACR-2), PUTATIVE-RELATED-RELATED"/>
    <property type="match status" value="1"/>
</dbReference>
<keyword evidence="3" id="KW-1185">Reference proteome</keyword>
<accession>A0A9P9ACS3</accession>
<protein>
    <submittedName>
        <fullName evidence="2">Uncharacterized protein</fullName>
    </submittedName>
</protein>
<dbReference type="EMBL" id="JAGSXJ010000007">
    <property type="protein sequence ID" value="KAH6689810.1"/>
    <property type="molecule type" value="Genomic_DNA"/>
</dbReference>
<evidence type="ECO:0000313" key="2">
    <source>
        <dbReference type="EMBL" id="KAH6689810.1"/>
    </source>
</evidence>
<evidence type="ECO:0000313" key="3">
    <source>
        <dbReference type="Proteomes" id="UP000770015"/>
    </source>
</evidence>
<dbReference type="InterPro" id="IPR021858">
    <property type="entry name" value="Fun_TF"/>
</dbReference>
<dbReference type="AlphaFoldDB" id="A0A9P9ACS3"/>
<dbReference type="Pfam" id="PF11951">
    <property type="entry name" value="Fungal_trans_2"/>
    <property type="match status" value="1"/>
</dbReference>
<sequence>MTYTVEKTLVGEQQQQDNLFCFSNLARHPAMTHAVIHTAQSFFDVTGGLDARSSIASYHLGEALRHLQLALGDGGDAAHANSTMAVVVALATAAAVLGDMDGVGVHLNGLQQMVNARGGLDSLGPGSMIEHKSQRLDFVHSLATGAPPRFFRPVPWGPHIALDGATQCPELKTLQPRPDERLMNVWADLREFSRVANQATRTSTKMSPGFFCRLADTVPWRLTALRFDPGSVSEMLRLCMLAYARSLLTQIPMVGKHLAYLRQELKPALVAHARRALSLGPDGARFLLWALFIAAMTVFQDFDREWIRELVVVSAGTCGVVDWGAGRAVLGGFLWTDLVHHREGEQLFDQWLGKRATS</sequence>
<dbReference type="Proteomes" id="UP000770015">
    <property type="component" value="Unassembled WGS sequence"/>
</dbReference>
<reference evidence="2" key="1">
    <citation type="journal article" date="2021" name="Nat. Commun.">
        <title>Genetic determinants of endophytism in the Arabidopsis root mycobiome.</title>
        <authorList>
            <person name="Mesny F."/>
            <person name="Miyauchi S."/>
            <person name="Thiergart T."/>
            <person name="Pickel B."/>
            <person name="Atanasova L."/>
            <person name="Karlsson M."/>
            <person name="Huettel B."/>
            <person name="Barry K.W."/>
            <person name="Haridas S."/>
            <person name="Chen C."/>
            <person name="Bauer D."/>
            <person name="Andreopoulos W."/>
            <person name="Pangilinan J."/>
            <person name="LaButti K."/>
            <person name="Riley R."/>
            <person name="Lipzen A."/>
            <person name="Clum A."/>
            <person name="Drula E."/>
            <person name="Henrissat B."/>
            <person name="Kohler A."/>
            <person name="Grigoriev I.V."/>
            <person name="Martin F.M."/>
            <person name="Hacquard S."/>
        </authorList>
    </citation>
    <scope>NUCLEOTIDE SEQUENCE</scope>
    <source>
        <strain evidence="2">MPI-SDFR-AT-0117</strain>
    </source>
</reference>
<dbReference type="PANTHER" id="PTHR37540:SF5">
    <property type="entry name" value="TRANSCRIPTION FACTOR DOMAIN-CONTAINING PROTEIN"/>
    <property type="match status" value="1"/>
</dbReference>
<name>A0A9P9ACS3_9PEZI</name>
<organism evidence="2 3">
    <name type="scientific">Plectosphaerella plurivora</name>
    <dbReference type="NCBI Taxonomy" id="936078"/>
    <lineage>
        <taxon>Eukaryota</taxon>
        <taxon>Fungi</taxon>
        <taxon>Dikarya</taxon>
        <taxon>Ascomycota</taxon>
        <taxon>Pezizomycotina</taxon>
        <taxon>Sordariomycetes</taxon>
        <taxon>Hypocreomycetidae</taxon>
        <taxon>Glomerellales</taxon>
        <taxon>Plectosphaerellaceae</taxon>
        <taxon>Plectosphaerella</taxon>
    </lineage>
</organism>
<keyword evidence="1" id="KW-0539">Nucleus</keyword>
<gene>
    <name evidence="2" type="ORF">F5X68DRAFT_204294</name>
</gene>
<dbReference type="OrthoDB" id="4851498at2759"/>